<proteinExistence type="predicted"/>
<evidence type="ECO:0000313" key="1">
    <source>
        <dbReference type="EMBL" id="PTB42997.1"/>
    </source>
</evidence>
<keyword evidence="2" id="KW-1185">Reference proteome</keyword>
<sequence>MAFHYYSIAVAVTVTEDKAGQPRYMPVVLAYFRRQDIDNPNVAPAQDVQPHVAKPQFAKACYLMDKTLAQSSTMTVIPSTMTATSSLLTVESSTTGAESSATSTPVDKPRCTHYIPCHCPSLPEYASPPLGDESSPLWLQRPHKDEDYNKTIIKHTQSSRYRRIAAAWHDVWLAIKISRPLTPLKVRSFRWLISADLIPRGYEDGQAPWRMLIRSYLTDLPFQLTQGNISRKSVFLWQNFPRHLGQLHNRTKLDNAPPEITCGRRAVFSQYNRDYNHSLIGDWLVIVYIWATNKTWMERTDFLDLVSYDSVTGIRAWEFVNAVDAFTKIPHLFYQYKIRDSIEQDAIYAGRPYQHYNSVQIKPGDPVPARLAGLRRLMNGRSRHLYCATYEYETCDDRHS</sequence>
<gene>
    <name evidence="1" type="ORF">M441DRAFT_66762</name>
</gene>
<dbReference type="EMBL" id="KZ679259">
    <property type="protein sequence ID" value="PTB42997.1"/>
    <property type="molecule type" value="Genomic_DNA"/>
</dbReference>
<dbReference type="Proteomes" id="UP000240493">
    <property type="component" value="Unassembled WGS sequence"/>
</dbReference>
<dbReference type="AlphaFoldDB" id="A0A2T3ZDX2"/>
<reference evidence="1 2" key="1">
    <citation type="submission" date="2016-07" db="EMBL/GenBank/DDBJ databases">
        <title>Multiple horizontal gene transfer events from other fungi enriched the ability of initially mycotrophic Trichoderma (Ascomycota) to feed on dead plant biomass.</title>
        <authorList>
            <consortium name="DOE Joint Genome Institute"/>
            <person name="Aerts A."/>
            <person name="Atanasova L."/>
            <person name="Chenthamara K."/>
            <person name="Zhang J."/>
            <person name="Grujic M."/>
            <person name="Henrissat B."/>
            <person name="Kuo A."/>
            <person name="Salamov A."/>
            <person name="Lipzen A."/>
            <person name="Labutti K."/>
            <person name="Barry K."/>
            <person name="Miao Y."/>
            <person name="Rahimi M.J."/>
            <person name="Shen Q."/>
            <person name="Grigoriev I.V."/>
            <person name="Kubicek C.P."/>
            <person name="Druzhinina I.S."/>
        </authorList>
    </citation>
    <scope>NUCLEOTIDE SEQUENCE [LARGE SCALE GENOMIC DNA]</scope>
    <source>
        <strain evidence="1 2">CBS 433.97</strain>
    </source>
</reference>
<organism evidence="1 2">
    <name type="scientific">Trichoderma asperellum (strain ATCC 204424 / CBS 433.97 / NBRC 101777)</name>
    <dbReference type="NCBI Taxonomy" id="1042311"/>
    <lineage>
        <taxon>Eukaryota</taxon>
        <taxon>Fungi</taxon>
        <taxon>Dikarya</taxon>
        <taxon>Ascomycota</taxon>
        <taxon>Pezizomycotina</taxon>
        <taxon>Sordariomycetes</taxon>
        <taxon>Hypocreomycetidae</taxon>
        <taxon>Hypocreales</taxon>
        <taxon>Hypocreaceae</taxon>
        <taxon>Trichoderma</taxon>
    </lineage>
</organism>
<protein>
    <submittedName>
        <fullName evidence="1">Uncharacterized protein</fullName>
    </submittedName>
</protein>
<accession>A0A2T3ZDX2</accession>
<name>A0A2T3ZDX2_TRIA4</name>
<evidence type="ECO:0000313" key="2">
    <source>
        <dbReference type="Proteomes" id="UP000240493"/>
    </source>
</evidence>
<dbReference type="OrthoDB" id="4897656at2759"/>